<sequence length="162" mass="17958">MKLKKALLLSIFSLAVVGNVYAETDSQKIDKINQYLAEGNGKKALPLLKALATKGRVDAQSVLASLYWSGSKGIKKDNKQAFKWASKAEKQGDTKARYILGTMYMNGEYVKEDLMKAGNLLLKACKEEPKLGNCYLILSKSDVEKMCSEGHPKCQEASELFR</sequence>
<evidence type="ECO:0000256" key="1">
    <source>
        <dbReference type="SAM" id="SignalP"/>
    </source>
</evidence>
<evidence type="ECO:0000313" key="2">
    <source>
        <dbReference type="EMBL" id="RAL19528.1"/>
    </source>
</evidence>
<dbReference type="Gene3D" id="1.25.40.10">
    <property type="entry name" value="Tetratricopeptide repeat domain"/>
    <property type="match status" value="1"/>
</dbReference>
<dbReference type="Proteomes" id="UP000248689">
    <property type="component" value="Unassembled WGS sequence"/>
</dbReference>
<comment type="caution">
    <text evidence="2">The sequence shown here is derived from an EMBL/GenBank/DDBJ whole genome shotgun (WGS) entry which is preliminary data.</text>
</comment>
<dbReference type="EMBL" id="PTPX01000004">
    <property type="protein sequence ID" value="RAL19528.1"/>
    <property type="molecule type" value="Genomic_DNA"/>
</dbReference>
<dbReference type="InterPro" id="IPR006597">
    <property type="entry name" value="Sel1-like"/>
</dbReference>
<evidence type="ECO:0000313" key="3">
    <source>
        <dbReference type="Proteomes" id="UP000248689"/>
    </source>
</evidence>
<organism evidence="2 3">
    <name type="scientific">Glaesserella australis</name>
    <dbReference type="NCBI Taxonomy" id="2094024"/>
    <lineage>
        <taxon>Bacteria</taxon>
        <taxon>Pseudomonadati</taxon>
        <taxon>Pseudomonadota</taxon>
        <taxon>Gammaproteobacteria</taxon>
        <taxon>Pasteurellales</taxon>
        <taxon>Pasteurellaceae</taxon>
        <taxon>Glaesserella</taxon>
    </lineage>
</organism>
<dbReference type="PANTHER" id="PTHR11102:SF160">
    <property type="entry name" value="ERAD-ASSOCIATED E3 UBIQUITIN-PROTEIN LIGASE COMPONENT HRD3"/>
    <property type="match status" value="1"/>
</dbReference>
<dbReference type="OrthoDB" id="80091at2"/>
<dbReference type="SMART" id="SM00671">
    <property type="entry name" value="SEL1"/>
    <property type="match status" value="2"/>
</dbReference>
<feature type="chain" id="PRO_5016344848" description="Sel1 repeat family protein" evidence="1">
    <location>
        <begin position="23"/>
        <end position="162"/>
    </location>
</feature>
<keyword evidence="1" id="KW-0732">Signal</keyword>
<keyword evidence="3" id="KW-1185">Reference proteome</keyword>
<dbReference type="SUPFAM" id="SSF81901">
    <property type="entry name" value="HCP-like"/>
    <property type="match status" value="1"/>
</dbReference>
<accession>A0A328BYV0</accession>
<dbReference type="Pfam" id="PF08238">
    <property type="entry name" value="Sel1"/>
    <property type="match status" value="2"/>
</dbReference>
<dbReference type="AlphaFoldDB" id="A0A328BYV0"/>
<feature type="signal peptide" evidence="1">
    <location>
        <begin position="1"/>
        <end position="22"/>
    </location>
</feature>
<dbReference type="InterPro" id="IPR050767">
    <property type="entry name" value="Sel1_AlgK"/>
</dbReference>
<dbReference type="PANTHER" id="PTHR11102">
    <property type="entry name" value="SEL-1-LIKE PROTEIN"/>
    <property type="match status" value="1"/>
</dbReference>
<name>A0A328BYV0_9PAST</name>
<dbReference type="InterPro" id="IPR011990">
    <property type="entry name" value="TPR-like_helical_dom_sf"/>
</dbReference>
<protein>
    <recommendedName>
        <fullName evidence="4">Sel1 repeat family protein</fullName>
    </recommendedName>
</protein>
<reference evidence="3" key="1">
    <citation type="submission" date="2018-02" db="EMBL/GenBank/DDBJ databases">
        <title>Glaesserella australis sp. nov., isolated from the lungs of pigs.</title>
        <authorList>
            <person name="Turni C."/>
            <person name="Christensen H."/>
        </authorList>
    </citation>
    <scope>NUCLEOTIDE SEQUENCE [LARGE SCALE GENOMIC DNA]</scope>
    <source>
        <strain evidence="3">HS4635</strain>
    </source>
</reference>
<gene>
    <name evidence="2" type="ORF">C5N92_02415</name>
</gene>
<evidence type="ECO:0008006" key="4">
    <source>
        <dbReference type="Google" id="ProtNLM"/>
    </source>
</evidence>
<dbReference type="RefSeq" id="WP_111749286.1">
    <property type="nucleotide sequence ID" value="NZ_PTPX01000004.1"/>
</dbReference>
<proteinExistence type="predicted"/>